<protein>
    <submittedName>
        <fullName evidence="2">Type VI secretion system protein VasI</fullName>
    </submittedName>
</protein>
<keyword evidence="3" id="KW-1185">Reference proteome</keyword>
<dbReference type="Pfam" id="PF11319">
    <property type="entry name" value="VasI"/>
    <property type="match status" value="1"/>
</dbReference>
<name>A0A1W1ZE38_9RHOB</name>
<feature type="compositionally biased region" description="Basic and acidic residues" evidence="1">
    <location>
        <begin position="103"/>
        <end position="120"/>
    </location>
</feature>
<dbReference type="AlphaFoldDB" id="A0A1W1ZE38"/>
<accession>A0A1W1ZE38</accession>
<evidence type="ECO:0000313" key="2">
    <source>
        <dbReference type="EMBL" id="SMC46720.1"/>
    </source>
</evidence>
<gene>
    <name evidence="2" type="ORF">SAMN06295998_101497</name>
</gene>
<reference evidence="2 3" key="1">
    <citation type="submission" date="2017-04" db="EMBL/GenBank/DDBJ databases">
        <authorList>
            <person name="Afonso C.L."/>
            <person name="Miller P.J."/>
            <person name="Scott M.A."/>
            <person name="Spackman E."/>
            <person name="Goraichik I."/>
            <person name="Dimitrov K.M."/>
            <person name="Suarez D.L."/>
            <person name="Swayne D.E."/>
        </authorList>
    </citation>
    <scope>NUCLEOTIDE SEQUENCE [LARGE SCALE GENOMIC DNA]</scope>
    <source>
        <strain evidence="2 3">CGMCC 1.12644</strain>
    </source>
</reference>
<evidence type="ECO:0000313" key="3">
    <source>
        <dbReference type="Proteomes" id="UP000192330"/>
    </source>
</evidence>
<proteinExistence type="predicted"/>
<evidence type="ECO:0000256" key="1">
    <source>
        <dbReference type="SAM" id="MobiDB-lite"/>
    </source>
</evidence>
<feature type="region of interest" description="Disordered" evidence="1">
    <location>
        <begin position="100"/>
        <end position="120"/>
    </location>
</feature>
<dbReference type="OrthoDB" id="7831428at2"/>
<dbReference type="InterPro" id="IPR017738">
    <property type="entry name" value="T6SS-assoc_VCA0118"/>
</dbReference>
<dbReference type="EMBL" id="FWYD01000001">
    <property type="protein sequence ID" value="SMC46720.1"/>
    <property type="molecule type" value="Genomic_DNA"/>
</dbReference>
<organism evidence="2 3">
    <name type="scientific">Primorskyibacter flagellatus</name>
    <dbReference type="NCBI Taxonomy" id="1387277"/>
    <lineage>
        <taxon>Bacteria</taxon>
        <taxon>Pseudomonadati</taxon>
        <taxon>Pseudomonadota</taxon>
        <taxon>Alphaproteobacteria</taxon>
        <taxon>Rhodobacterales</taxon>
        <taxon>Roseobacteraceae</taxon>
        <taxon>Primorskyibacter</taxon>
    </lineage>
</organism>
<dbReference type="Proteomes" id="UP000192330">
    <property type="component" value="Unassembled WGS sequence"/>
</dbReference>
<sequence length="266" mass="30380">MYRVLRQFLAVSLDQGLKRREASCRGALECGLDNPPKSMVLSVEPFRSPIMNRLIFTLPLALFPSVLPAADARFDRCHAMSMNDLRLTCYDKETGYVEPQPDEQEKVANKEQKVEPEEKPLGKQWRYRDEVSALDDRTDVWLSLSSKNTEGNAIGSPTRATLWVRCMENKTNVFIGFGRYTTDNQSVKYKLDDGPVQKQWMETMRGGEGIGIWSGSRAIPFIKRTFGKQRLVISYNTYTGPVEFKFDISGLRERIDPLATACHWKP</sequence>